<protein>
    <submittedName>
        <fullName evidence="2">Heavy-metal-associated domain-containing protein</fullName>
    </submittedName>
</protein>
<dbReference type="GO" id="GO:0046872">
    <property type="term" value="F:metal ion binding"/>
    <property type="evidence" value="ECO:0007669"/>
    <property type="project" value="InterPro"/>
</dbReference>
<dbReference type="CDD" id="cd00371">
    <property type="entry name" value="HMA"/>
    <property type="match status" value="1"/>
</dbReference>
<proteinExistence type="predicted"/>
<dbReference type="InterPro" id="IPR036163">
    <property type="entry name" value="HMA_dom_sf"/>
</dbReference>
<dbReference type="Gene3D" id="3.30.70.100">
    <property type="match status" value="1"/>
</dbReference>
<dbReference type="RefSeq" id="WP_101548569.1">
    <property type="nucleotide sequence ID" value="NZ_DBFNFR010000164.1"/>
</dbReference>
<keyword evidence="3" id="KW-1185">Reference proteome</keyword>
<dbReference type="Proteomes" id="UP000276301">
    <property type="component" value="Unassembled WGS sequence"/>
</dbReference>
<reference evidence="2 3" key="1">
    <citation type="submission" date="2018-10" db="EMBL/GenBank/DDBJ databases">
        <title>Anaerotruncus faecis sp. nov., isolated from human feces.</title>
        <authorList>
            <person name="Wang Y.-J."/>
        </authorList>
    </citation>
    <scope>NUCLEOTIDE SEQUENCE [LARGE SCALE GENOMIC DNA]</scope>
    <source>
        <strain evidence="2 3">22A2-44</strain>
    </source>
</reference>
<gene>
    <name evidence="2" type="ORF">D4A47_13135</name>
</gene>
<dbReference type="InterPro" id="IPR006121">
    <property type="entry name" value="HMA_dom"/>
</dbReference>
<name>A0A498CX26_9FIRM</name>
<dbReference type="SUPFAM" id="SSF55008">
    <property type="entry name" value="HMA, heavy metal-associated domain"/>
    <property type="match status" value="1"/>
</dbReference>
<evidence type="ECO:0000313" key="3">
    <source>
        <dbReference type="Proteomes" id="UP000276301"/>
    </source>
</evidence>
<feature type="domain" description="HMA" evidence="1">
    <location>
        <begin position="8"/>
        <end position="67"/>
    </location>
</feature>
<evidence type="ECO:0000313" key="2">
    <source>
        <dbReference type="EMBL" id="RLL07630.1"/>
    </source>
</evidence>
<sequence>MSNESAYFIVENLGGKHALKDIKRELDALHGVTSVSVNPEHRLVAVDYDSSGTSYDRIEHRLNRLGFQIAADASEIQTR</sequence>
<organism evidence="2 3">
    <name type="scientific">Anaerotruncus massiliensis</name>
    <name type="common">ex Liu et al. 2021</name>
    <dbReference type="NCBI Taxonomy" id="2321404"/>
    <lineage>
        <taxon>Bacteria</taxon>
        <taxon>Bacillati</taxon>
        <taxon>Bacillota</taxon>
        <taxon>Clostridia</taxon>
        <taxon>Eubacteriales</taxon>
        <taxon>Oscillospiraceae</taxon>
        <taxon>Anaerotruncus</taxon>
    </lineage>
</organism>
<dbReference type="Pfam" id="PF00403">
    <property type="entry name" value="HMA"/>
    <property type="match status" value="1"/>
</dbReference>
<evidence type="ECO:0000259" key="1">
    <source>
        <dbReference type="Pfam" id="PF00403"/>
    </source>
</evidence>
<dbReference type="AlphaFoldDB" id="A0A498CX26"/>
<comment type="caution">
    <text evidence="2">The sequence shown here is derived from an EMBL/GenBank/DDBJ whole genome shotgun (WGS) entry which is preliminary data.</text>
</comment>
<accession>A0A498CX26</accession>
<dbReference type="EMBL" id="RCHT01000046">
    <property type="protein sequence ID" value="RLL07630.1"/>
    <property type="molecule type" value="Genomic_DNA"/>
</dbReference>